<name>A0A6A3BDI5_HIBSY</name>
<dbReference type="Proteomes" id="UP000436088">
    <property type="component" value="Unassembled WGS sequence"/>
</dbReference>
<accession>A0A6A3BDI5</accession>
<dbReference type="PANTHER" id="PTHR31903">
    <property type="entry name" value="F12F1.11-RELATED"/>
    <property type="match status" value="1"/>
</dbReference>
<gene>
    <name evidence="2" type="ORF">F3Y22_tig00110187pilonHSYRG00233</name>
</gene>
<reference evidence="2" key="1">
    <citation type="submission" date="2019-09" db="EMBL/GenBank/DDBJ databases">
        <title>Draft genome information of white flower Hibiscus syriacus.</title>
        <authorList>
            <person name="Kim Y.-M."/>
        </authorList>
    </citation>
    <scope>NUCLEOTIDE SEQUENCE [LARGE SCALE GENOMIC DNA]</scope>
    <source>
        <strain evidence="2">YM2019G1</strain>
    </source>
</reference>
<organism evidence="2 3">
    <name type="scientific">Hibiscus syriacus</name>
    <name type="common">Rose of Sharon</name>
    <dbReference type="NCBI Taxonomy" id="106335"/>
    <lineage>
        <taxon>Eukaryota</taxon>
        <taxon>Viridiplantae</taxon>
        <taxon>Streptophyta</taxon>
        <taxon>Embryophyta</taxon>
        <taxon>Tracheophyta</taxon>
        <taxon>Spermatophyta</taxon>
        <taxon>Magnoliopsida</taxon>
        <taxon>eudicotyledons</taxon>
        <taxon>Gunneridae</taxon>
        <taxon>Pentapetalae</taxon>
        <taxon>rosids</taxon>
        <taxon>malvids</taxon>
        <taxon>Malvales</taxon>
        <taxon>Malvaceae</taxon>
        <taxon>Malvoideae</taxon>
        <taxon>Hibiscus</taxon>
    </lineage>
</organism>
<dbReference type="PANTHER" id="PTHR31903:SF6">
    <property type="entry name" value="F12F1.11-RELATED"/>
    <property type="match status" value="1"/>
</dbReference>
<evidence type="ECO:0000313" key="2">
    <source>
        <dbReference type="EMBL" id="KAE8714904.1"/>
    </source>
</evidence>
<sequence length="493" mass="55538">MNRRATVHPSPSITADQLCILPPTIVNLASALSLEEKQVLDYLISRTYQATVRTTPPKYKLKEASAATTTMIIPLFSPTIVSDEVARSKKESKREFEVMKKLYCRATVHLSPLITLDHLCILPPTIETLVAAFSRRKNKSWFISSLAPSTISTSSLVNWDSSPNRKMIHEIIDVFKDMVARSKKTERKRRRKDNSAHNRSVGLKEPEEDSGELNTVEPSNGSGDGGTVHQSPTINVGQLCILPPTIVTLAKPPCYMSYWGKWDSSPNRQLIHEIIDVFEDELARSKKTKSKSKKEKKTKAGSADNSSVDLNSSFHQPFNDFDNFSSHRKNNTPKIQAKRSFGHGSDNDHPPLFTCDCFNCYMSYWGKCDSSPNRQLIHEIIDAFEDELARSKKTNSKKERKTKGGYDDSSVDLNSILPPTIVTLSVALSLEEKQVLAYLISRSINDFDNLSSHRKNNTPKIPTKRSFGHDSDNDHPPLFTCDCFNCYMSYWGK</sequence>
<evidence type="ECO:0000256" key="1">
    <source>
        <dbReference type="SAM" id="MobiDB-lite"/>
    </source>
</evidence>
<proteinExistence type="predicted"/>
<feature type="compositionally biased region" description="Basic residues" evidence="1">
    <location>
        <begin position="285"/>
        <end position="299"/>
    </location>
</feature>
<feature type="region of interest" description="Disordered" evidence="1">
    <location>
        <begin position="183"/>
        <end position="230"/>
    </location>
</feature>
<feature type="compositionally biased region" description="Basic residues" evidence="1">
    <location>
        <begin position="183"/>
        <end position="192"/>
    </location>
</feature>
<evidence type="ECO:0000313" key="3">
    <source>
        <dbReference type="Proteomes" id="UP000436088"/>
    </source>
</evidence>
<dbReference type="AlphaFoldDB" id="A0A6A3BDI5"/>
<comment type="caution">
    <text evidence="2">The sequence shown here is derived from an EMBL/GenBank/DDBJ whole genome shotgun (WGS) entry which is preliminary data.</text>
</comment>
<feature type="region of interest" description="Disordered" evidence="1">
    <location>
        <begin position="285"/>
        <end position="309"/>
    </location>
</feature>
<protein>
    <submittedName>
        <fullName evidence="2">Carboxylesterase</fullName>
    </submittedName>
</protein>
<keyword evidence="3" id="KW-1185">Reference proteome</keyword>
<feature type="compositionally biased region" description="Polar residues" evidence="1">
    <location>
        <begin position="212"/>
        <end position="221"/>
    </location>
</feature>
<dbReference type="EMBL" id="VEPZ02000867">
    <property type="protein sequence ID" value="KAE8714904.1"/>
    <property type="molecule type" value="Genomic_DNA"/>
</dbReference>